<dbReference type="STRING" id="1121301.SAMN02745912_00676"/>
<accession>A0A1M6L664</accession>
<gene>
    <name evidence="1" type="ORF">SAMN02745912_00676</name>
</gene>
<sequence length="608" mass="72598">MNKNLIKKQIENFWKETLKDNYLISQIDFEKDIDKEKTGDMNYHISNDGYIRFYGKVQKESNKKDIKKIINDDKIGMINFTKIKFRNSRLLCIDALDIYNDFHLLICNKEYLEQLENQIFELNEDDKFELEKIFDSNIYGTLFKIFDTDIVIKSKDSLRTYETNLYEDSSIEFVMFDLENSQLILINTNGEKKRIYLPMKYGQEILLVSNGLSDEHIKNNIKICTEREGYFYFSKLTDSLLKNIEIAMLFKGSCHLEYYDFKRDKWIKHTQKIIKANNELKMRIKMTLGDTLYGVFFLKSKQELEKQWEKIKIFDFNNDIDETKSDMYEVDSTKGVLEFKIGQPKEIGIQDFSNIFGNATEENELIKVKPFKNLIDENNDWGDIHFDIEDYEVFYVNYKQVRNGAVCFSIDNKEPYEYLYKIQLEAQKHLLEKLLDIDSKRFEIVHTKDFIFTKKWTGVNEDFTLINPYRYNLETYNTIFINKSSNYYELNNIKVNTFNIEESLNHKKNNFRVLTIQPKGESEELLIRKILVGKERGYIYFNPVNVDKKIKIINSNTKNVVIEFYCNDTEEWIEIEKIGKYDIDILHLRAKMKSKDKIYKLIIVKDTQ</sequence>
<evidence type="ECO:0000313" key="2">
    <source>
        <dbReference type="Proteomes" id="UP000184465"/>
    </source>
</evidence>
<keyword evidence="2" id="KW-1185">Reference proteome</keyword>
<organism evidence="1 2">
    <name type="scientific">Paramaledivibacter caminithermalis (strain DSM 15212 / CIP 107654 / DViRD3)</name>
    <name type="common">Clostridium caminithermale</name>
    <dbReference type="NCBI Taxonomy" id="1121301"/>
    <lineage>
        <taxon>Bacteria</taxon>
        <taxon>Bacillati</taxon>
        <taxon>Bacillota</taxon>
        <taxon>Clostridia</taxon>
        <taxon>Peptostreptococcales</taxon>
        <taxon>Caminicellaceae</taxon>
        <taxon>Paramaledivibacter</taxon>
    </lineage>
</organism>
<protein>
    <submittedName>
        <fullName evidence="1">Uncharacterized protein</fullName>
    </submittedName>
</protein>
<reference evidence="1 2" key="1">
    <citation type="submission" date="2016-11" db="EMBL/GenBank/DDBJ databases">
        <authorList>
            <person name="Jaros S."/>
            <person name="Januszkiewicz K."/>
            <person name="Wedrychowicz H."/>
        </authorList>
    </citation>
    <scope>NUCLEOTIDE SEQUENCE [LARGE SCALE GENOMIC DNA]</scope>
    <source>
        <strain evidence="1 2">DSM 15212</strain>
    </source>
</reference>
<proteinExistence type="predicted"/>
<dbReference type="RefSeq" id="WP_073146961.1">
    <property type="nucleotide sequence ID" value="NZ_FRAG01000005.1"/>
</dbReference>
<dbReference type="AlphaFoldDB" id="A0A1M6L664"/>
<evidence type="ECO:0000313" key="1">
    <source>
        <dbReference type="EMBL" id="SHJ66672.1"/>
    </source>
</evidence>
<dbReference type="Proteomes" id="UP000184465">
    <property type="component" value="Unassembled WGS sequence"/>
</dbReference>
<name>A0A1M6L664_PARC5</name>
<dbReference type="EMBL" id="FRAG01000005">
    <property type="protein sequence ID" value="SHJ66672.1"/>
    <property type="molecule type" value="Genomic_DNA"/>
</dbReference>